<dbReference type="PANTHER" id="PTHR12716">
    <property type="entry name" value="TRANSCRIPTION INITIATION FACTOR IIE, BETA SUBUNIT"/>
    <property type="match status" value="1"/>
</dbReference>
<dbReference type="EMBL" id="RSCE01000021">
    <property type="protein sequence ID" value="RSH76733.1"/>
    <property type="molecule type" value="Genomic_DNA"/>
</dbReference>
<proteinExistence type="predicted"/>
<sequence length="299" mass="33944">MSAFKRKSPYGSASPAPGQSSRGASAGVKLEPDSKRPRGIAGTPSSSHYNFNDPRTVVLELREYLKERITMPWQDAFFHVEDKNPGIDANDVLDRLKKQDRVKFNETNQVFTYEPEIVLRTQSDLRSHIRTNTTWEKTHGLPYKEIRELMPGPELTGFLEELEKEGQVLILRSLTGKLKDAPLPELGRENAWGERLNAGGPERFRTIFWDDLKERSRASARVDDEFVFGWADVRIAETDDVAKLLAEHDLKASSVAPSAKKEDKEPEKKKKRGRRALKITNSHMKAHGIDFSQDYEAPS</sequence>
<dbReference type="InterPro" id="IPR003166">
    <property type="entry name" value="TFIIE_bsu_DNA-bd"/>
</dbReference>
<accession>A0A427XD86</accession>
<dbReference type="RefSeq" id="XP_028471880.1">
    <property type="nucleotide sequence ID" value="XM_028620838.1"/>
</dbReference>
<organism evidence="3 4">
    <name type="scientific">Apiotrichum porosum</name>
    <dbReference type="NCBI Taxonomy" id="105984"/>
    <lineage>
        <taxon>Eukaryota</taxon>
        <taxon>Fungi</taxon>
        <taxon>Dikarya</taxon>
        <taxon>Basidiomycota</taxon>
        <taxon>Agaricomycotina</taxon>
        <taxon>Tremellomycetes</taxon>
        <taxon>Trichosporonales</taxon>
        <taxon>Trichosporonaceae</taxon>
        <taxon>Apiotrichum</taxon>
    </lineage>
</organism>
<dbReference type="GO" id="GO:0001097">
    <property type="term" value="F:TFIIH-class transcription factor complex binding"/>
    <property type="evidence" value="ECO:0007669"/>
    <property type="project" value="TreeGrafter"/>
</dbReference>
<dbReference type="PROSITE" id="PS51351">
    <property type="entry name" value="TFIIE_BETA_C"/>
    <property type="match status" value="1"/>
</dbReference>
<reference evidence="3 4" key="1">
    <citation type="submission" date="2018-11" db="EMBL/GenBank/DDBJ databases">
        <title>Genome sequence of Apiotrichum porosum DSM 27194.</title>
        <authorList>
            <person name="Aliyu H."/>
            <person name="Gorte O."/>
            <person name="Ochsenreither K."/>
        </authorList>
    </citation>
    <scope>NUCLEOTIDE SEQUENCE [LARGE SCALE GENOMIC DNA]</scope>
    <source>
        <strain evidence="3 4">DSM 27194</strain>
    </source>
</reference>
<evidence type="ECO:0000313" key="3">
    <source>
        <dbReference type="EMBL" id="RSH76733.1"/>
    </source>
</evidence>
<dbReference type="AlphaFoldDB" id="A0A427XD86"/>
<evidence type="ECO:0000256" key="1">
    <source>
        <dbReference type="SAM" id="MobiDB-lite"/>
    </source>
</evidence>
<name>A0A427XD86_9TREE</name>
<feature type="region of interest" description="Disordered" evidence="1">
    <location>
        <begin position="1"/>
        <end position="52"/>
    </location>
</feature>
<dbReference type="Proteomes" id="UP000279236">
    <property type="component" value="Unassembled WGS sequence"/>
</dbReference>
<feature type="compositionally biased region" description="Basic and acidic residues" evidence="1">
    <location>
        <begin position="259"/>
        <end position="268"/>
    </location>
</feature>
<feature type="domain" description="TFIIE beta" evidence="2">
    <location>
        <begin position="41"/>
        <end position="120"/>
    </location>
</feature>
<evidence type="ECO:0000259" key="2">
    <source>
        <dbReference type="PROSITE" id="PS51351"/>
    </source>
</evidence>
<dbReference type="GO" id="GO:0006367">
    <property type="term" value="P:transcription initiation at RNA polymerase II promoter"/>
    <property type="evidence" value="ECO:0007669"/>
    <property type="project" value="InterPro"/>
</dbReference>
<protein>
    <recommendedName>
        <fullName evidence="2">TFIIE beta domain-containing protein</fullName>
    </recommendedName>
</protein>
<dbReference type="GeneID" id="39589853"/>
<evidence type="ECO:0000313" key="4">
    <source>
        <dbReference type="Proteomes" id="UP000279236"/>
    </source>
</evidence>
<dbReference type="PANTHER" id="PTHR12716:SF8">
    <property type="entry name" value="TRANSCRIPTION INITIATION FACTOR IIE SUBUNIT BETA"/>
    <property type="match status" value="1"/>
</dbReference>
<dbReference type="GO" id="GO:0005673">
    <property type="term" value="C:transcription factor TFIIE complex"/>
    <property type="evidence" value="ECO:0007669"/>
    <property type="project" value="InterPro"/>
</dbReference>
<keyword evidence="4" id="KW-1185">Reference proteome</keyword>
<dbReference type="STRING" id="105984.A0A427XD86"/>
<dbReference type="OrthoDB" id="3907302at2759"/>
<dbReference type="InterPro" id="IPR016656">
    <property type="entry name" value="TFIIE-bsu"/>
</dbReference>
<gene>
    <name evidence="3" type="ORF">EHS24_005310</name>
</gene>
<feature type="region of interest" description="Disordered" evidence="1">
    <location>
        <begin position="252"/>
        <end position="299"/>
    </location>
</feature>
<comment type="caution">
    <text evidence="3">The sequence shown here is derived from an EMBL/GenBank/DDBJ whole genome shotgun (WGS) entry which is preliminary data.</text>
</comment>